<dbReference type="Proteomes" id="UP001141950">
    <property type="component" value="Unassembled WGS sequence"/>
</dbReference>
<dbReference type="CDD" id="cd00075">
    <property type="entry name" value="HATPase"/>
    <property type="match status" value="1"/>
</dbReference>
<dbReference type="InterPro" id="IPR036890">
    <property type="entry name" value="HATPase_C_sf"/>
</dbReference>
<evidence type="ECO:0000256" key="11">
    <source>
        <dbReference type="ARBA" id="ARBA00022989"/>
    </source>
</evidence>
<dbReference type="Gene3D" id="1.10.287.130">
    <property type="match status" value="1"/>
</dbReference>
<dbReference type="InterPro" id="IPR005467">
    <property type="entry name" value="His_kinase_dom"/>
</dbReference>
<evidence type="ECO:0000256" key="7">
    <source>
        <dbReference type="ARBA" id="ARBA00022692"/>
    </source>
</evidence>
<evidence type="ECO:0000256" key="13">
    <source>
        <dbReference type="ARBA" id="ARBA00023136"/>
    </source>
</evidence>
<comment type="caution">
    <text evidence="17">The sequence shown here is derived from an EMBL/GenBank/DDBJ whole genome shotgun (WGS) entry which is preliminary data.</text>
</comment>
<proteinExistence type="predicted"/>
<dbReference type="Pfam" id="PF00672">
    <property type="entry name" value="HAMP"/>
    <property type="match status" value="1"/>
</dbReference>
<dbReference type="InterPro" id="IPR003661">
    <property type="entry name" value="HisK_dim/P_dom"/>
</dbReference>
<organism evidence="17 18">
    <name type="scientific">Paenibacillus soyae</name>
    <dbReference type="NCBI Taxonomy" id="2969249"/>
    <lineage>
        <taxon>Bacteria</taxon>
        <taxon>Bacillati</taxon>
        <taxon>Bacillota</taxon>
        <taxon>Bacilli</taxon>
        <taxon>Bacillales</taxon>
        <taxon>Paenibacillaceae</taxon>
        <taxon>Paenibacillus</taxon>
    </lineage>
</organism>
<keyword evidence="9 17" id="KW-0418">Kinase</keyword>
<dbReference type="CDD" id="cd00082">
    <property type="entry name" value="HisKA"/>
    <property type="match status" value="1"/>
</dbReference>
<gene>
    <name evidence="17" type="ORF">NQZ67_17820</name>
</gene>
<keyword evidence="13 14" id="KW-0472">Membrane</keyword>
<dbReference type="EMBL" id="JANIPJ010000013">
    <property type="protein sequence ID" value="MCR2805744.1"/>
    <property type="molecule type" value="Genomic_DNA"/>
</dbReference>
<dbReference type="InterPro" id="IPR004358">
    <property type="entry name" value="Sig_transdc_His_kin-like_C"/>
</dbReference>
<dbReference type="CDD" id="cd06225">
    <property type="entry name" value="HAMP"/>
    <property type="match status" value="1"/>
</dbReference>
<dbReference type="PANTHER" id="PTHR45528:SF1">
    <property type="entry name" value="SENSOR HISTIDINE KINASE CPXA"/>
    <property type="match status" value="1"/>
</dbReference>
<keyword evidence="4" id="KW-1003">Cell membrane</keyword>
<dbReference type="PRINTS" id="PR00344">
    <property type="entry name" value="BCTRLSENSOR"/>
</dbReference>
<evidence type="ECO:0000313" key="18">
    <source>
        <dbReference type="Proteomes" id="UP001141950"/>
    </source>
</evidence>
<dbReference type="GO" id="GO:0005886">
    <property type="term" value="C:plasma membrane"/>
    <property type="evidence" value="ECO:0007669"/>
    <property type="project" value="UniProtKB-SubCell"/>
</dbReference>
<dbReference type="Gene3D" id="6.10.340.10">
    <property type="match status" value="1"/>
</dbReference>
<evidence type="ECO:0000256" key="5">
    <source>
        <dbReference type="ARBA" id="ARBA00022553"/>
    </source>
</evidence>
<protein>
    <recommendedName>
        <fullName evidence="3">histidine kinase</fullName>
        <ecNumber evidence="3">2.7.13.3</ecNumber>
    </recommendedName>
</protein>
<dbReference type="SUPFAM" id="SSF55874">
    <property type="entry name" value="ATPase domain of HSP90 chaperone/DNA topoisomerase II/histidine kinase"/>
    <property type="match status" value="1"/>
</dbReference>
<dbReference type="SMART" id="SM00304">
    <property type="entry name" value="HAMP"/>
    <property type="match status" value="1"/>
</dbReference>
<sequence>MRISIKFKFSLFLAVLLLLTVVLLSVLVLEGIKSNQREQVESYFAQQAATANAYFIQTLLEEPNKMPQSYLAEKGTEFADQLEEISGQLVMVYDENGENVERTAHQADTGGLEQTLLFALANKTAYLVEKDTLYYLTPLRVRGEQVGVVRFDYSLADNMAFYNRIKQLFLSIGAGVFLLSFALAYAYFHSFARGIIRLKETVGRIREGQFEVAALKRKDEIGELGEGIRAMSEQIRSTIWDKDEERGKLELAVRKLSELDRQQKQFIGNVTHEFKTPLTSIKAYLDLLDMYPDDAQLLDTAKASIQSETQRLYEMVEKVLQLSALDKYEFEYNKERLEVKRVIESVLSGLRGKMEKFGIRLETELHEAHAEADRDAVTIVLANLLDNAIKYNKPQGRIVVKNAASDGRITIDIADTGIGIPEEVAHHIFEPFYTVDRNRSREHGGAGLGLSLARQYAESQGGSISLVKTGQEGTAFRISLPAHGSSQR</sequence>
<evidence type="ECO:0000256" key="8">
    <source>
        <dbReference type="ARBA" id="ARBA00022741"/>
    </source>
</evidence>
<name>A0A9X2S9R2_9BACL</name>
<feature type="domain" description="HAMP" evidence="16">
    <location>
        <begin position="189"/>
        <end position="240"/>
    </location>
</feature>
<evidence type="ECO:0000256" key="10">
    <source>
        <dbReference type="ARBA" id="ARBA00022840"/>
    </source>
</evidence>
<dbReference type="RefSeq" id="WP_257448559.1">
    <property type="nucleotide sequence ID" value="NZ_JANIPJ010000013.1"/>
</dbReference>
<keyword evidence="12" id="KW-0902">Two-component regulatory system</keyword>
<keyword evidence="7 14" id="KW-0812">Transmembrane</keyword>
<feature type="domain" description="Histidine kinase" evidence="15">
    <location>
        <begin position="269"/>
        <end position="484"/>
    </location>
</feature>
<dbReference type="InterPro" id="IPR036097">
    <property type="entry name" value="HisK_dim/P_sf"/>
</dbReference>
<dbReference type="Pfam" id="PF00512">
    <property type="entry name" value="HisKA"/>
    <property type="match status" value="1"/>
</dbReference>
<feature type="transmembrane region" description="Helical" evidence="14">
    <location>
        <begin position="168"/>
        <end position="188"/>
    </location>
</feature>
<evidence type="ECO:0000256" key="14">
    <source>
        <dbReference type="SAM" id="Phobius"/>
    </source>
</evidence>
<accession>A0A9X2S9R2</accession>
<evidence type="ECO:0000256" key="9">
    <source>
        <dbReference type="ARBA" id="ARBA00022777"/>
    </source>
</evidence>
<reference evidence="17" key="1">
    <citation type="submission" date="2022-08" db="EMBL/GenBank/DDBJ databases">
        <title>The genomic sequence of strain Paenibacillus sp. SCIV0701.</title>
        <authorList>
            <person name="Zhao H."/>
        </authorList>
    </citation>
    <scope>NUCLEOTIDE SEQUENCE</scope>
    <source>
        <strain evidence="17">SCIV0701</strain>
    </source>
</reference>
<dbReference type="InterPro" id="IPR050398">
    <property type="entry name" value="HssS/ArlS-like"/>
</dbReference>
<keyword evidence="18" id="KW-1185">Reference proteome</keyword>
<dbReference type="PANTHER" id="PTHR45528">
    <property type="entry name" value="SENSOR HISTIDINE KINASE CPXA"/>
    <property type="match status" value="1"/>
</dbReference>
<dbReference type="InterPro" id="IPR003594">
    <property type="entry name" value="HATPase_dom"/>
</dbReference>
<dbReference type="SMART" id="SM00387">
    <property type="entry name" value="HATPase_c"/>
    <property type="match status" value="1"/>
</dbReference>
<keyword evidence="8" id="KW-0547">Nucleotide-binding</keyword>
<dbReference type="SUPFAM" id="SSF47384">
    <property type="entry name" value="Homodimeric domain of signal transducing histidine kinase"/>
    <property type="match status" value="1"/>
</dbReference>
<evidence type="ECO:0000313" key="17">
    <source>
        <dbReference type="EMBL" id="MCR2805744.1"/>
    </source>
</evidence>
<dbReference type="Pfam" id="PF02518">
    <property type="entry name" value="HATPase_c"/>
    <property type="match status" value="1"/>
</dbReference>
<evidence type="ECO:0000256" key="2">
    <source>
        <dbReference type="ARBA" id="ARBA00004651"/>
    </source>
</evidence>
<dbReference type="InterPro" id="IPR003660">
    <property type="entry name" value="HAMP_dom"/>
</dbReference>
<comment type="subcellular location">
    <subcellularLocation>
        <location evidence="2">Cell membrane</location>
        <topology evidence="2">Multi-pass membrane protein</topology>
    </subcellularLocation>
</comment>
<evidence type="ECO:0000256" key="3">
    <source>
        <dbReference type="ARBA" id="ARBA00012438"/>
    </source>
</evidence>
<evidence type="ECO:0000256" key="12">
    <source>
        <dbReference type="ARBA" id="ARBA00023012"/>
    </source>
</evidence>
<evidence type="ECO:0000259" key="16">
    <source>
        <dbReference type="PROSITE" id="PS50885"/>
    </source>
</evidence>
<comment type="catalytic activity">
    <reaction evidence="1">
        <text>ATP + protein L-histidine = ADP + protein N-phospho-L-histidine.</text>
        <dbReference type="EC" id="2.7.13.3"/>
    </reaction>
</comment>
<dbReference type="GO" id="GO:0000155">
    <property type="term" value="F:phosphorelay sensor kinase activity"/>
    <property type="evidence" value="ECO:0007669"/>
    <property type="project" value="InterPro"/>
</dbReference>
<keyword evidence="5" id="KW-0597">Phosphoprotein</keyword>
<dbReference type="FunFam" id="1.10.287.130:FF:000001">
    <property type="entry name" value="Two-component sensor histidine kinase"/>
    <property type="match status" value="1"/>
</dbReference>
<evidence type="ECO:0000259" key="15">
    <source>
        <dbReference type="PROSITE" id="PS50109"/>
    </source>
</evidence>
<dbReference type="FunFam" id="3.30.565.10:FF:000006">
    <property type="entry name" value="Sensor histidine kinase WalK"/>
    <property type="match status" value="1"/>
</dbReference>
<keyword evidence="6" id="KW-0808">Transferase</keyword>
<dbReference type="GO" id="GO:0005524">
    <property type="term" value="F:ATP binding"/>
    <property type="evidence" value="ECO:0007669"/>
    <property type="project" value="UniProtKB-KW"/>
</dbReference>
<dbReference type="SUPFAM" id="SSF158472">
    <property type="entry name" value="HAMP domain-like"/>
    <property type="match status" value="1"/>
</dbReference>
<dbReference type="SMART" id="SM00388">
    <property type="entry name" value="HisKA"/>
    <property type="match status" value="1"/>
</dbReference>
<evidence type="ECO:0000256" key="6">
    <source>
        <dbReference type="ARBA" id="ARBA00022679"/>
    </source>
</evidence>
<dbReference type="Gene3D" id="3.30.565.10">
    <property type="entry name" value="Histidine kinase-like ATPase, C-terminal domain"/>
    <property type="match status" value="1"/>
</dbReference>
<dbReference type="EC" id="2.7.13.3" evidence="3"/>
<keyword evidence="11 14" id="KW-1133">Transmembrane helix</keyword>
<dbReference type="PROSITE" id="PS50109">
    <property type="entry name" value="HIS_KIN"/>
    <property type="match status" value="1"/>
</dbReference>
<dbReference type="PROSITE" id="PS50885">
    <property type="entry name" value="HAMP"/>
    <property type="match status" value="1"/>
</dbReference>
<evidence type="ECO:0000256" key="4">
    <source>
        <dbReference type="ARBA" id="ARBA00022475"/>
    </source>
</evidence>
<evidence type="ECO:0000256" key="1">
    <source>
        <dbReference type="ARBA" id="ARBA00000085"/>
    </source>
</evidence>
<dbReference type="AlphaFoldDB" id="A0A9X2S9R2"/>
<keyword evidence="10" id="KW-0067">ATP-binding</keyword>